<evidence type="ECO:0000313" key="1">
    <source>
        <dbReference type="EMBL" id="PYI68777.1"/>
    </source>
</evidence>
<comment type="caution">
    <text evidence="1">The sequence shown here is derived from an EMBL/GenBank/DDBJ whole genome shotgun (WGS) entry which is preliminary data.</text>
</comment>
<sequence>MIEDAAKHGAVVGPGDDGALYEIVEFIPGGLKARGSGVSRSSAASPSAKPGAEGTIRKFRDRFAGGGARIVYGGAKTASGAFRRSPVTGGILTKIVMADRPESLLVEGEARLRRVDDDAPGNRGITAEGAVEPLALAVVEAEISAAKLRMELDGRLGRTTPDWVLQVAGQQAQPKPS</sequence>
<dbReference type="AlphaFoldDB" id="A0A2V5LY47"/>
<evidence type="ECO:0000313" key="2">
    <source>
        <dbReference type="Proteomes" id="UP000247832"/>
    </source>
</evidence>
<accession>A0A2V5LY47</accession>
<proteinExistence type="predicted"/>
<dbReference type="RefSeq" id="WP_110500029.1">
    <property type="nucleotide sequence ID" value="NZ_QJVD01000004.1"/>
</dbReference>
<organism evidence="1 2">
    <name type="scientific">Arthrobacter livingstonensis</name>
    <dbReference type="NCBI Taxonomy" id="670078"/>
    <lineage>
        <taxon>Bacteria</taxon>
        <taxon>Bacillati</taxon>
        <taxon>Actinomycetota</taxon>
        <taxon>Actinomycetes</taxon>
        <taxon>Micrococcales</taxon>
        <taxon>Micrococcaceae</taxon>
        <taxon>Arthrobacter</taxon>
    </lineage>
</organism>
<protein>
    <submittedName>
        <fullName evidence="1">Uncharacterized protein</fullName>
    </submittedName>
</protein>
<reference evidence="1 2" key="1">
    <citation type="submission" date="2018-05" db="EMBL/GenBank/DDBJ databases">
        <title>Genetic diversity of glacier-inhabiting Cryobacterium bacteria in China and description of Cryobacterium mengkeensis sp. nov. and Arthrobacter glacialis sp. nov.</title>
        <authorList>
            <person name="Liu Q."/>
            <person name="Xin Y.-H."/>
        </authorList>
    </citation>
    <scope>NUCLEOTIDE SEQUENCE [LARGE SCALE GENOMIC DNA]</scope>
    <source>
        <strain evidence="1 2">LI2</strain>
    </source>
</reference>
<dbReference type="Proteomes" id="UP000247832">
    <property type="component" value="Unassembled WGS sequence"/>
</dbReference>
<keyword evidence="2" id="KW-1185">Reference proteome</keyword>
<dbReference type="OrthoDB" id="4950902at2"/>
<dbReference type="EMBL" id="QJVD01000004">
    <property type="protein sequence ID" value="PYI68777.1"/>
    <property type="molecule type" value="Genomic_DNA"/>
</dbReference>
<gene>
    <name evidence="1" type="ORF">CVV68_05660</name>
</gene>
<name>A0A2V5LY47_9MICC</name>